<keyword evidence="5" id="KW-1185">Reference proteome</keyword>
<dbReference type="GO" id="GO:0005634">
    <property type="term" value="C:nucleus"/>
    <property type="evidence" value="ECO:0007669"/>
    <property type="project" value="TreeGrafter"/>
</dbReference>
<evidence type="ECO:0000313" key="4">
    <source>
        <dbReference type="Ensembl" id="ENSCMIP00000026159.1"/>
    </source>
</evidence>
<dbReference type="OMA" id="WFTRESF"/>
<protein>
    <recommendedName>
        <fullName evidence="3">HTH CENPB-type domain-containing protein</fullName>
    </recommendedName>
</protein>
<dbReference type="InterPro" id="IPR050863">
    <property type="entry name" value="CenT-Element_Derived"/>
</dbReference>
<reference evidence="4" key="4">
    <citation type="submission" date="2025-08" db="UniProtKB">
        <authorList>
            <consortium name="Ensembl"/>
        </authorList>
    </citation>
    <scope>IDENTIFICATION</scope>
</reference>
<dbReference type="InterPro" id="IPR006600">
    <property type="entry name" value="HTH_CenpB_DNA-bd_dom"/>
</dbReference>
<dbReference type="Gene3D" id="1.10.10.60">
    <property type="entry name" value="Homeodomain-like"/>
    <property type="match status" value="1"/>
</dbReference>
<dbReference type="InterPro" id="IPR009057">
    <property type="entry name" value="Homeodomain-like_sf"/>
</dbReference>
<sequence>RNRRSRFGSGLRKKFNEGLSVKTIMVQYGLGKSTVYDIKYAKEKILKFAEEQDSDVTVRKRTRMDPAKFKDIEDATFKWYKQQSAAGVTVRGTELQQAAKRFAQILEKENFVASSGWLHRFKIRHGLHNNKLTGEATSTDVGAVGPFKEKLKGIIFRENLSKSQLYNAEESGLFWKLLPSNTRASRSEGHNVGRRVSKERMSVLFCANADGTHRIPVAVVKKSQQSRVLRDCMSSLPVTYYASASAWFTADIFHRWFHDVFVPAVLKFQREASVSEPDVRALLILDNTPAHPSDEKLTSKCGRIRVIFLPPNTAGLIQPMDQGVIEVTKRRYKRKLMESCLAIDEGDDEEADTRTERTFANYRSYNINNAIFNIANSWKEMPSSALANSWRKVLLEDRAVASVEDDLFQSLKPIDFLGFLKMAGEKGVALGDVEEWLSSDLDDMGYRQQTEEEIAEEAINETQEEEEVKIKLSEARKAADLLVSFFDTEAGQDVFHNFGDYAFMQCIRNRIIQRQWSKIKHLSKTKIGNFFKPLSHSSAQELRPTTRVASSQTQPKWPKGKRSRLSDS</sequence>
<gene>
    <name evidence="4" type="primary">LOC103186596</name>
</gene>
<dbReference type="AlphaFoldDB" id="A0A4W3I7Y5"/>
<feature type="compositionally biased region" description="Basic residues" evidence="2">
    <location>
        <begin position="558"/>
        <end position="568"/>
    </location>
</feature>
<keyword evidence="1" id="KW-0238">DNA-binding</keyword>
<name>A0A4W3I7Y5_CALMI</name>
<dbReference type="STRING" id="7868.ENSCMIP00000026159"/>
<feature type="region of interest" description="Disordered" evidence="2">
    <location>
        <begin position="538"/>
        <end position="568"/>
    </location>
</feature>
<dbReference type="Ensembl" id="ENSCMIT00000026587.1">
    <property type="protein sequence ID" value="ENSCMIP00000026159.1"/>
    <property type="gene ID" value="ENSCMIG00000011486.1"/>
</dbReference>
<feature type="domain" description="HTH CENPB-type" evidence="3">
    <location>
        <begin position="60"/>
        <end position="131"/>
    </location>
</feature>
<dbReference type="SMART" id="SM00674">
    <property type="entry name" value="CENPB"/>
    <property type="match status" value="1"/>
</dbReference>
<dbReference type="Pfam" id="PF03221">
    <property type="entry name" value="HTH_Tnp_Tc5"/>
    <property type="match status" value="1"/>
</dbReference>
<reference evidence="5" key="1">
    <citation type="journal article" date="2006" name="Science">
        <title>Ancient noncoding elements conserved in the human genome.</title>
        <authorList>
            <person name="Venkatesh B."/>
            <person name="Kirkness E.F."/>
            <person name="Loh Y.H."/>
            <person name="Halpern A.L."/>
            <person name="Lee A.P."/>
            <person name="Johnson J."/>
            <person name="Dandona N."/>
            <person name="Viswanathan L.D."/>
            <person name="Tay A."/>
            <person name="Venter J.C."/>
            <person name="Strausberg R.L."/>
            <person name="Brenner S."/>
        </authorList>
    </citation>
    <scope>NUCLEOTIDE SEQUENCE [LARGE SCALE GENOMIC DNA]</scope>
</reference>
<dbReference type="InParanoid" id="A0A4W3I7Y5"/>
<reference evidence="5" key="3">
    <citation type="journal article" date="2014" name="Nature">
        <title>Elephant shark genome provides unique insights into gnathostome evolution.</title>
        <authorList>
            <consortium name="International Elephant Shark Genome Sequencing Consortium"/>
            <person name="Venkatesh B."/>
            <person name="Lee A.P."/>
            <person name="Ravi V."/>
            <person name="Maurya A.K."/>
            <person name="Lian M.M."/>
            <person name="Swann J.B."/>
            <person name="Ohta Y."/>
            <person name="Flajnik M.F."/>
            <person name="Sutoh Y."/>
            <person name="Kasahara M."/>
            <person name="Hoon S."/>
            <person name="Gangu V."/>
            <person name="Roy S.W."/>
            <person name="Irimia M."/>
            <person name="Korzh V."/>
            <person name="Kondrychyn I."/>
            <person name="Lim Z.W."/>
            <person name="Tay B.H."/>
            <person name="Tohari S."/>
            <person name="Kong K.W."/>
            <person name="Ho S."/>
            <person name="Lorente-Galdos B."/>
            <person name="Quilez J."/>
            <person name="Marques-Bonet T."/>
            <person name="Raney B.J."/>
            <person name="Ingham P.W."/>
            <person name="Tay A."/>
            <person name="Hillier L.W."/>
            <person name="Minx P."/>
            <person name="Boehm T."/>
            <person name="Wilson R.K."/>
            <person name="Brenner S."/>
            <person name="Warren W.C."/>
        </authorList>
    </citation>
    <scope>NUCLEOTIDE SEQUENCE [LARGE SCALE GENOMIC DNA]</scope>
</reference>
<evidence type="ECO:0000256" key="1">
    <source>
        <dbReference type="ARBA" id="ARBA00023125"/>
    </source>
</evidence>
<reference evidence="4" key="5">
    <citation type="submission" date="2025-09" db="UniProtKB">
        <authorList>
            <consortium name="Ensembl"/>
        </authorList>
    </citation>
    <scope>IDENTIFICATION</scope>
</reference>
<dbReference type="Proteomes" id="UP000314986">
    <property type="component" value="Unassembled WGS sequence"/>
</dbReference>
<dbReference type="PANTHER" id="PTHR19303:SF17">
    <property type="entry name" value="TIGGER TRANSPOSABLE ELEMENT-DERIVED PROTEIN 7"/>
    <property type="match status" value="1"/>
</dbReference>
<dbReference type="Pfam" id="PF03184">
    <property type="entry name" value="DDE_1"/>
    <property type="match status" value="1"/>
</dbReference>
<dbReference type="GO" id="GO:0003677">
    <property type="term" value="F:DNA binding"/>
    <property type="evidence" value="ECO:0007669"/>
    <property type="project" value="UniProtKB-KW"/>
</dbReference>
<accession>A0A4W3I7Y5</accession>
<dbReference type="PANTHER" id="PTHR19303">
    <property type="entry name" value="TRANSPOSON"/>
    <property type="match status" value="1"/>
</dbReference>
<dbReference type="PROSITE" id="PS51253">
    <property type="entry name" value="HTH_CENPB"/>
    <property type="match status" value="1"/>
</dbReference>
<dbReference type="SUPFAM" id="SSF46689">
    <property type="entry name" value="Homeodomain-like"/>
    <property type="match status" value="1"/>
</dbReference>
<evidence type="ECO:0000313" key="5">
    <source>
        <dbReference type="Proteomes" id="UP000314986"/>
    </source>
</evidence>
<dbReference type="InterPro" id="IPR004875">
    <property type="entry name" value="DDE_SF_endonuclease_dom"/>
</dbReference>
<evidence type="ECO:0000259" key="3">
    <source>
        <dbReference type="PROSITE" id="PS51253"/>
    </source>
</evidence>
<dbReference type="GeneTree" id="ENSGT00940000163295"/>
<reference evidence="5" key="2">
    <citation type="journal article" date="2007" name="PLoS Biol.">
        <title>Survey sequencing and comparative analysis of the elephant shark (Callorhinchus milii) genome.</title>
        <authorList>
            <person name="Venkatesh B."/>
            <person name="Kirkness E.F."/>
            <person name="Loh Y.H."/>
            <person name="Halpern A.L."/>
            <person name="Lee A.P."/>
            <person name="Johnson J."/>
            <person name="Dandona N."/>
            <person name="Viswanathan L.D."/>
            <person name="Tay A."/>
            <person name="Venter J.C."/>
            <person name="Strausberg R.L."/>
            <person name="Brenner S."/>
        </authorList>
    </citation>
    <scope>NUCLEOTIDE SEQUENCE [LARGE SCALE GENOMIC DNA]</scope>
</reference>
<organism evidence="4 5">
    <name type="scientific">Callorhinchus milii</name>
    <name type="common">Ghost shark</name>
    <dbReference type="NCBI Taxonomy" id="7868"/>
    <lineage>
        <taxon>Eukaryota</taxon>
        <taxon>Metazoa</taxon>
        <taxon>Chordata</taxon>
        <taxon>Craniata</taxon>
        <taxon>Vertebrata</taxon>
        <taxon>Chondrichthyes</taxon>
        <taxon>Holocephali</taxon>
        <taxon>Chimaeriformes</taxon>
        <taxon>Callorhinchidae</taxon>
        <taxon>Callorhinchus</taxon>
    </lineage>
</organism>
<proteinExistence type="predicted"/>
<evidence type="ECO:0000256" key="2">
    <source>
        <dbReference type="SAM" id="MobiDB-lite"/>
    </source>
</evidence>